<dbReference type="GO" id="GO:0043041">
    <property type="term" value="P:amino acid activation for nonribosomal peptide biosynthetic process"/>
    <property type="evidence" value="ECO:0007669"/>
    <property type="project" value="TreeGrafter"/>
</dbReference>
<dbReference type="AlphaFoldDB" id="A0A1I3XIM5"/>
<dbReference type="Pfam" id="PF00550">
    <property type="entry name" value="PP-binding"/>
    <property type="match status" value="1"/>
</dbReference>
<dbReference type="GO" id="GO:0044550">
    <property type="term" value="P:secondary metabolite biosynthetic process"/>
    <property type="evidence" value="ECO:0007669"/>
    <property type="project" value="TreeGrafter"/>
</dbReference>
<dbReference type="InterPro" id="IPR045851">
    <property type="entry name" value="AMP-bd_C_sf"/>
</dbReference>
<dbReference type="Gene3D" id="3.40.50.980">
    <property type="match status" value="2"/>
</dbReference>
<evidence type="ECO:0000313" key="5">
    <source>
        <dbReference type="EMBL" id="SFK19189.1"/>
    </source>
</evidence>
<dbReference type="SUPFAM" id="SSF56801">
    <property type="entry name" value="Acetyl-CoA synthetase-like"/>
    <property type="match status" value="1"/>
</dbReference>
<dbReference type="Pfam" id="PF13193">
    <property type="entry name" value="AMP-binding_C"/>
    <property type="match status" value="1"/>
</dbReference>
<dbReference type="STRING" id="1612308.SAMN05444581_103151"/>
<proteinExistence type="predicted"/>
<dbReference type="Gene3D" id="2.30.38.10">
    <property type="entry name" value="Luciferase, Domain 3"/>
    <property type="match status" value="1"/>
</dbReference>
<feature type="region of interest" description="Disordered" evidence="3">
    <location>
        <begin position="518"/>
        <end position="548"/>
    </location>
</feature>
<name>A0A1I3XIM5_9HYPH</name>
<dbReference type="InterPro" id="IPR010071">
    <property type="entry name" value="AA_adenyl_dom"/>
</dbReference>
<evidence type="ECO:0000313" key="6">
    <source>
        <dbReference type="Proteomes" id="UP000198755"/>
    </source>
</evidence>
<dbReference type="PANTHER" id="PTHR45527:SF1">
    <property type="entry name" value="FATTY ACID SYNTHASE"/>
    <property type="match status" value="1"/>
</dbReference>
<organism evidence="5 6">
    <name type="scientific">Methylocapsa palsarum</name>
    <dbReference type="NCBI Taxonomy" id="1612308"/>
    <lineage>
        <taxon>Bacteria</taxon>
        <taxon>Pseudomonadati</taxon>
        <taxon>Pseudomonadota</taxon>
        <taxon>Alphaproteobacteria</taxon>
        <taxon>Hyphomicrobiales</taxon>
        <taxon>Beijerinckiaceae</taxon>
        <taxon>Methylocapsa</taxon>
    </lineage>
</organism>
<dbReference type="PROSITE" id="PS50075">
    <property type="entry name" value="CARRIER"/>
    <property type="match status" value="1"/>
</dbReference>
<sequence length="650" mass="70738">MTEYQMRTARPDVGEHTAGGRIDHSIQDIFGQVARAYPARPAIVCEQRVITYAELESWSDGFARVLRNKGIGAGGLVGLFIHRSPEAIMAMLGILKAGAAFVPLDPAYPHEHLSFIAGDANPSAVVSASRMFESLAEPKPWTCQTILIDAEVPPLESEYGRRLDAGGRDDVACVMYTSGTTGRPKGVLIPHRGVVRLARNTYIDLSPEDVVLHMATLAFDASTFEIFSGLLNGAALAILPSVRPSFSEIADVIARHGVTTALLTTSLFHAVVDHHLDALRPLRQLITGGDVLSPRHARQMMDAIPGCRLINAYGPTENSTITCCYTLPRNAPPDAPAPIGRPIAHTQIYVLDEERRPVPQDEIGELFAAGEGVALGYLNQPELTTEKFAPDIFGADANARMYRTGDLVRRRADGIVEFVGRADRQVKISGKRVELEEVEAAMRRLPYVADAVAQVRDRGEAQRQIVAYAAGRDGARLDAALLRQQMLQIAPSYMTPAHIFVLDALPLTPSGKVDRNALPDFPSSLDAAPDAGAGVDPAPKDREQSGDVESTLAEICRRLLKLPHVGLDANFFDLGGTSLDLMALHEEIRARFQQDLPVTTLFEYTNIRALAARLAQKDSAKLPIAAMNARKLQQNEALRKIARTRNRTGE</sequence>
<dbReference type="InterPro" id="IPR025110">
    <property type="entry name" value="AMP-bd_C"/>
</dbReference>
<dbReference type="Gene3D" id="3.30.300.30">
    <property type="match status" value="1"/>
</dbReference>
<dbReference type="InterPro" id="IPR020806">
    <property type="entry name" value="PKS_PP-bd"/>
</dbReference>
<dbReference type="NCBIfam" id="TIGR01733">
    <property type="entry name" value="AA-adenyl-dom"/>
    <property type="match status" value="1"/>
</dbReference>
<dbReference type="InterPro" id="IPR020845">
    <property type="entry name" value="AMP-binding_CS"/>
</dbReference>
<keyword evidence="2" id="KW-0597">Phosphoprotein</keyword>
<dbReference type="SUPFAM" id="SSF47336">
    <property type="entry name" value="ACP-like"/>
    <property type="match status" value="1"/>
</dbReference>
<dbReference type="GO" id="GO:0031177">
    <property type="term" value="F:phosphopantetheine binding"/>
    <property type="evidence" value="ECO:0007669"/>
    <property type="project" value="InterPro"/>
</dbReference>
<dbReference type="Gene3D" id="1.10.1200.10">
    <property type="entry name" value="ACP-like"/>
    <property type="match status" value="1"/>
</dbReference>
<evidence type="ECO:0000256" key="2">
    <source>
        <dbReference type="ARBA" id="ARBA00022553"/>
    </source>
</evidence>
<dbReference type="PANTHER" id="PTHR45527">
    <property type="entry name" value="NONRIBOSOMAL PEPTIDE SYNTHETASE"/>
    <property type="match status" value="1"/>
</dbReference>
<evidence type="ECO:0000259" key="4">
    <source>
        <dbReference type="PROSITE" id="PS50075"/>
    </source>
</evidence>
<protein>
    <submittedName>
        <fullName evidence="5">Amino acid adenylation domain-containing protein</fullName>
    </submittedName>
</protein>
<dbReference type="RefSeq" id="WP_175492507.1">
    <property type="nucleotide sequence ID" value="NZ_FOSN01000003.1"/>
</dbReference>
<dbReference type="PROSITE" id="PS00455">
    <property type="entry name" value="AMP_BINDING"/>
    <property type="match status" value="1"/>
</dbReference>
<feature type="domain" description="Carrier" evidence="4">
    <location>
        <begin position="543"/>
        <end position="618"/>
    </location>
</feature>
<evidence type="ECO:0000256" key="1">
    <source>
        <dbReference type="ARBA" id="ARBA00022450"/>
    </source>
</evidence>
<dbReference type="CDD" id="cd12117">
    <property type="entry name" value="A_NRPS_Srf_like"/>
    <property type="match status" value="1"/>
</dbReference>
<gene>
    <name evidence="5" type="ORF">SAMN05444581_103151</name>
</gene>
<accession>A0A1I3XIM5</accession>
<dbReference type="EMBL" id="FOSN01000003">
    <property type="protein sequence ID" value="SFK19189.1"/>
    <property type="molecule type" value="Genomic_DNA"/>
</dbReference>
<keyword evidence="6" id="KW-1185">Reference proteome</keyword>
<dbReference type="InterPro" id="IPR000873">
    <property type="entry name" value="AMP-dep_synth/lig_dom"/>
</dbReference>
<dbReference type="InterPro" id="IPR009081">
    <property type="entry name" value="PP-bd_ACP"/>
</dbReference>
<dbReference type="Pfam" id="PF00501">
    <property type="entry name" value="AMP-binding"/>
    <property type="match status" value="1"/>
</dbReference>
<dbReference type="SMART" id="SM00823">
    <property type="entry name" value="PKS_PP"/>
    <property type="match status" value="1"/>
</dbReference>
<keyword evidence="1" id="KW-0596">Phosphopantetheine</keyword>
<reference evidence="5 6" key="1">
    <citation type="submission" date="2016-10" db="EMBL/GenBank/DDBJ databases">
        <authorList>
            <person name="de Groot N.N."/>
        </authorList>
    </citation>
    <scope>NUCLEOTIDE SEQUENCE [LARGE SCALE GENOMIC DNA]</scope>
    <source>
        <strain evidence="5 6">NE2</strain>
    </source>
</reference>
<dbReference type="Proteomes" id="UP000198755">
    <property type="component" value="Unassembled WGS sequence"/>
</dbReference>
<dbReference type="InterPro" id="IPR036736">
    <property type="entry name" value="ACP-like_sf"/>
</dbReference>
<evidence type="ECO:0000256" key="3">
    <source>
        <dbReference type="SAM" id="MobiDB-lite"/>
    </source>
</evidence>
<dbReference type="GO" id="GO:0005737">
    <property type="term" value="C:cytoplasm"/>
    <property type="evidence" value="ECO:0007669"/>
    <property type="project" value="TreeGrafter"/>
</dbReference>
<feature type="compositionally biased region" description="Low complexity" evidence="3">
    <location>
        <begin position="526"/>
        <end position="537"/>
    </location>
</feature>